<dbReference type="GO" id="GO:0046872">
    <property type="term" value="F:metal ion binding"/>
    <property type="evidence" value="ECO:0007669"/>
    <property type="project" value="UniProtKB-KW"/>
</dbReference>
<keyword evidence="10" id="KW-0255">Endonuclease</keyword>
<evidence type="ECO:0000256" key="8">
    <source>
        <dbReference type="ARBA" id="ARBA00023204"/>
    </source>
</evidence>
<evidence type="ECO:0000256" key="7">
    <source>
        <dbReference type="ARBA" id="ARBA00022842"/>
    </source>
</evidence>
<evidence type="ECO:0000256" key="4">
    <source>
        <dbReference type="ARBA" id="ARBA00022723"/>
    </source>
</evidence>
<dbReference type="GO" id="GO:0004519">
    <property type="term" value="F:endonuclease activity"/>
    <property type="evidence" value="ECO:0007669"/>
    <property type="project" value="UniProtKB-KW"/>
</dbReference>
<evidence type="ECO:0000256" key="5">
    <source>
        <dbReference type="ARBA" id="ARBA00022763"/>
    </source>
</evidence>
<evidence type="ECO:0000256" key="1">
    <source>
        <dbReference type="ARBA" id="ARBA00001936"/>
    </source>
</evidence>
<sequence length="251" mass="27366">MTWNIRTGGGDRLPAIIEVVQAERPDILALQELRDFHRYGRMHDFATAVGMTPHLARSVLGQPVAVLVRPPLRILRRSSVTWRLHHAAAIVEVATEAGPLRVVSTHLNPFWPYLRMREARWLAARYAGDRVLIAGDMNGLDPHGDHTEALAALPSMYRRRHLTPDGTPDTGAIAAFEAAGLVDLWPAAGAGPGETVPTTGLRGKEFGSTRLDYLFAGPAVAAHARAMWVIRGGATEHASDHYPVTADFELS</sequence>
<proteinExistence type="predicted"/>
<evidence type="ECO:0000256" key="2">
    <source>
        <dbReference type="ARBA" id="ARBA00001946"/>
    </source>
</evidence>
<evidence type="ECO:0000259" key="9">
    <source>
        <dbReference type="Pfam" id="PF03372"/>
    </source>
</evidence>
<dbReference type="PANTHER" id="PTHR15822:SF4">
    <property type="entry name" value="TYROSYL-DNA PHOSPHODIESTERASE 2"/>
    <property type="match status" value="1"/>
</dbReference>
<organism evidence="10 11">
    <name type="scientific">Actinoplanes aureus</name>
    <dbReference type="NCBI Taxonomy" id="2792083"/>
    <lineage>
        <taxon>Bacteria</taxon>
        <taxon>Bacillati</taxon>
        <taxon>Actinomycetota</taxon>
        <taxon>Actinomycetes</taxon>
        <taxon>Micromonosporales</taxon>
        <taxon>Micromonosporaceae</taxon>
        <taxon>Actinoplanes</taxon>
    </lineage>
</organism>
<protein>
    <submittedName>
        <fullName evidence="10">Endonuclease/exonuclease/phosphatase family protein</fullName>
    </submittedName>
</protein>
<keyword evidence="6" id="KW-0378">Hydrolase</keyword>
<feature type="domain" description="Endonuclease/exonuclease/phosphatase" evidence="9">
    <location>
        <begin position="1"/>
        <end position="241"/>
    </location>
</feature>
<evidence type="ECO:0000256" key="6">
    <source>
        <dbReference type="ARBA" id="ARBA00022801"/>
    </source>
</evidence>
<keyword evidence="11" id="KW-1185">Reference proteome</keyword>
<evidence type="ECO:0000313" key="11">
    <source>
        <dbReference type="Proteomes" id="UP000598146"/>
    </source>
</evidence>
<comment type="cofactor">
    <cofactor evidence="2">
        <name>Mg(2+)</name>
        <dbReference type="ChEBI" id="CHEBI:18420"/>
    </cofactor>
</comment>
<dbReference type="Gene3D" id="3.60.10.10">
    <property type="entry name" value="Endonuclease/exonuclease/phosphatase"/>
    <property type="match status" value="1"/>
</dbReference>
<comment type="caution">
    <text evidence="10">The sequence shown here is derived from an EMBL/GenBank/DDBJ whole genome shotgun (WGS) entry which is preliminary data.</text>
</comment>
<keyword evidence="8" id="KW-0234">DNA repair</keyword>
<dbReference type="GO" id="GO:0006281">
    <property type="term" value="P:DNA repair"/>
    <property type="evidence" value="ECO:0007669"/>
    <property type="project" value="UniProtKB-KW"/>
</dbReference>
<dbReference type="InterPro" id="IPR005135">
    <property type="entry name" value="Endo/exonuclease/phosphatase"/>
</dbReference>
<name>A0A931FWY6_9ACTN</name>
<evidence type="ECO:0000313" key="10">
    <source>
        <dbReference type="EMBL" id="MBG0560251.1"/>
    </source>
</evidence>
<dbReference type="InterPro" id="IPR036691">
    <property type="entry name" value="Endo/exonu/phosph_ase_sf"/>
</dbReference>
<dbReference type="AlphaFoldDB" id="A0A931FWY6"/>
<dbReference type="InterPro" id="IPR051547">
    <property type="entry name" value="TDP2-like"/>
</dbReference>
<dbReference type="Proteomes" id="UP000598146">
    <property type="component" value="Unassembled WGS sequence"/>
</dbReference>
<dbReference type="RefSeq" id="WP_196412051.1">
    <property type="nucleotide sequence ID" value="NZ_JADQTO010000001.1"/>
</dbReference>
<keyword evidence="4" id="KW-0479">Metal-binding</keyword>
<dbReference type="Pfam" id="PF03372">
    <property type="entry name" value="Exo_endo_phos"/>
    <property type="match status" value="1"/>
</dbReference>
<dbReference type="EMBL" id="JADQTO010000001">
    <property type="protein sequence ID" value="MBG0560251.1"/>
    <property type="molecule type" value="Genomic_DNA"/>
</dbReference>
<reference evidence="10" key="1">
    <citation type="submission" date="2020-11" db="EMBL/GenBank/DDBJ databases">
        <title>Isolation and identification of active actinomycetes.</title>
        <authorList>
            <person name="Sun X."/>
        </authorList>
    </citation>
    <scope>NUCLEOTIDE SEQUENCE</scope>
    <source>
        <strain evidence="10">NEAU-A11</strain>
    </source>
</reference>
<keyword evidence="5" id="KW-0227">DNA damage</keyword>
<gene>
    <name evidence="10" type="ORF">I4J89_02070</name>
</gene>
<accession>A0A931FWY6</accession>
<dbReference type="SUPFAM" id="SSF56219">
    <property type="entry name" value="DNase I-like"/>
    <property type="match status" value="1"/>
</dbReference>
<comment type="cofactor">
    <cofactor evidence="1">
        <name>Mn(2+)</name>
        <dbReference type="ChEBI" id="CHEBI:29035"/>
    </cofactor>
</comment>
<keyword evidence="7" id="KW-0460">Magnesium</keyword>
<dbReference type="PANTHER" id="PTHR15822">
    <property type="entry name" value="TRAF AND TNF RECEPTOR-ASSOCIATED PROTEIN"/>
    <property type="match status" value="1"/>
</dbReference>
<keyword evidence="3" id="KW-0540">Nuclease</keyword>
<evidence type="ECO:0000256" key="3">
    <source>
        <dbReference type="ARBA" id="ARBA00022722"/>
    </source>
</evidence>
<dbReference type="GO" id="GO:0016787">
    <property type="term" value="F:hydrolase activity"/>
    <property type="evidence" value="ECO:0007669"/>
    <property type="project" value="UniProtKB-KW"/>
</dbReference>